<dbReference type="Proteomes" id="UP001211006">
    <property type="component" value="Unassembled WGS sequence"/>
</dbReference>
<protein>
    <submittedName>
        <fullName evidence="1">Uncharacterized protein</fullName>
    </submittedName>
</protein>
<evidence type="ECO:0000313" key="1">
    <source>
        <dbReference type="EMBL" id="MDB7904706.1"/>
    </source>
</evidence>
<proteinExistence type="predicted"/>
<dbReference type="RefSeq" id="WP_271905720.1">
    <property type="nucleotide sequence ID" value="NZ_JADPFI010000173.1"/>
</dbReference>
<name>A0AAW6BWB4_FLAPL</name>
<organism evidence="1 2">
    <name type="scientific">Flavonifractor plautii</name>
    <name type="common">Fusobacterium plautii</name>
    <dbReference type="NCBI Taxonomy" id="292800"/>
    <lineage>
        <taxon>Bacteria</taxon>
        <taxon>Bacillati</taxon>
        <taxon>Bacillota</taxon>
        <taxon>Clostridia</taxon>
        <taxon>Eubacteriales</taxon>
        <taxon>Oscillospiraceae</taxon>
        <taxon>Flavonifractor</taxon>
    </lineage>
</organism>
<comment type="caution">
    <text evidence="1">The sequence shown here is derived from an EMBL/GenBank/DDBJ whole genome shotgun (WGS) entry which is preliminary data.</text>
</comment>
<accession>A0AAW6BWB4</accession>
<evidence type="ECO:0000313" key="2">
    <source>
        <dbReference type="Proteomes" id="UP001211006"/>
    </source>
</evidence>
<dbReference type="EMBL" id="JAQLWO010000001">
    <property type="protein sequence ID" value="MDB7904706.1"/>
    <property type="molecule type" value="Genomic_DNA"/>
</dbReference>
<sequence>MKQIEKHPAPEKLLQQIKLRRQSMPWRWAGRTRSGMRLPWRQA</sequence>
<gene>
    <name evidence="1" type="ORF">PND83_01815</name>
</gene>
<dbReference type="AlphaFoldDB" id="A0AAW6BWB4"/>
<reference evidence="1" key="1">
    <citation type="submission" date="2023-01" db="EMBL/GenBank/DDBJ databases">
        <title>Human gut microbiome strain richness.</title>
        <authorList>
            <person name="Chen-Liaw A."/>
        </authorList>
    </citation>
    <scope>NUCLEOTIDE SEQUENCE</scope>
    <source>
        <strain evidence="1">2225st1_A6_2225SCRN_200828</strain>
    </source>
</reference>